<dbReference type="InterPro" id="IPR011010">
    <property type="entry name" value="DNA_brk_join_enz"/>
</dbReference>
<evidence type="ECO:0000256" key="1">
    <source>
        <dbReference type="ARBA" id="ARBA00023172"/>
    </source>
</evidence>
<dbReference type="GO" id="GO:0015074">
    <property type="term" value="P:DNA integration"/>
    <property type="evidence" value="ECO:0007669"/>
    <property type="project" value="InterPro"/>
</dbReference>
<protein>
    <submittedName>
        <fullName evidence="4">DNA-binding Xre family transcriptional regulator</fullName>
    </submittedName>
</protein>
<evidence type="ECO:0000256" key="2">
    <source>
        <dbReference type="SAM" id="MobiDB-lite"/>
    </source>
</evidence>
<evidence type="ECO:0000313" key="4">
    <source>
        <dbReference type="EMBL" id="MBB6000012.1"/>
    </source>
</evidence>
<dbReference type="PROSITE" id="PS51898">
    <property type="entry name" value="TYR_RECOMBINASE"/>
    <property type="match status" value="1"/>
</dbReference>
<reference evidence="4 5" key="1">
    <citation type="submission" date="2020-08" db="EMBL/GenBank/DDBJ databases">
        <title>Sequencing the genomes of 1000 actinobacteria strains.</title>
        <authorList>
            <person name="Klenk H.-P."/>
        </authorList>
    </citation>
    <scope>NUCLEOTIDE SEQUENCE [LARGE SCALE GENOMIC DNA]</scope>
    <source>
        <strain evidence="4 5">DSM 44593</strain>
    </source>
</reference>
<name>A0A841EAI3_9ACTN</name>
<organism evidence="4 5">
    <name type="scientific">Streptomonospora salina</name>
    <dbReference type="NCBI Taxonomy" id="104205"/>
    <lineage>
        <taxon>Bacteria</taxon>
        <taxon>Bacillati</taxon>
        <taxon>Actinomycetota</taxon>
        <taxon>Actinomycetes</taxon>
        <taxon>Streptosporangiales</taxon>
        <taxon>Nocardiopsidaceae</taxon>
        <taxon>Streptomonospora</taxon>
    </lineage>
</organism>
<accession>A0A841EAI3</accession>
<dbReference type="RefSeq" id="WP_221457719.1">
    <property type="nucleotide sequence ID" value="NZ_BAABKT010000027.1"/>
</dbReference>
<dbReference type="Proteomes" id="UP000578077">
    <property type="component" value="Unassembled WGS sequence"/>
</dbReference>
<dbReference type="InterPro" id="IPR001387">
    <property type="entry name" value="Cro/C1-type_HTH"/>
</dbReference>
<sequence>MDWIVDVLDHYIQEVRPLFGPGKIPALWVTERRSRLSRLSASDAFETARQLAGLPGELDLHALRHSYVTHLVEFDYPERFVSEQVGHSYASTTAIYAGVFRRLPQPPAGTLPQGAPRRAVGSSDMNKKMGYRWHLRRLMAAKEILQTTDLVPLLADRGINLSREQIFRLVTQLPQRLSMDVLADLCDILDCTPNDLIEVEAVNQQVSKDATTGNGPPAPGARRTTIRRSEGL</sequence>
<evidence type="ECO:0000259" key="3">
    <source>
        <dbReference type="PROSITE" id="PS51898"/>
    </source>
</evidence>
<keyword evidence="1" id="KW-0233">DNA recombination</keyword>
<dbReference type="EMBL" id="JACHLY010000001">
    <property type="protein sequence ID" value="MBB6000012.1"/>
    <property type="molecule type" value="Genomic_DNA"/>
</dbReference>
<proteinExistence type="predicted"/>
<dbReference type="GO" id="GO:0003677">
    <property type="term" value="F:DNA binding"/>
    <property type="evidence" value="ECO:0007669"/>
    <property type="project" value="UniProtKB-KW"/>
</dbReference>
<dbReference type="Gene3D" id="1.10.443.10">
    <property type="entry name" value="Intergrase catalytic core"/>
    <property type="match status" value="1"/>
</dbReference>
<comment type="caution">
    <text evidence="4">The sequence shown here is derived from an EMBL/GenBank/DDBJ whole genome shotgun (WGS) entry which is preliminary data.</text>
</comment>
<keyword evidence="5" id="KW-1185">Reference proteome</keyword>
<gene>
    <name evidence="4" type="ORF">HNR25_003763</name>
</gene>
<dbReference type="Pfam" id="PF00589">
    <property type="entry name" value="Phage_integrase"/>
    <property type="match status" value="1"/>
</dbReference>
<keyword evidence="4" id="KW-0238">DNA-binding</keyword>
<dbReference type="Pfam" id="PF13443">
    <property type="entry name" value="HTH_26"/>
    <property type="match status" value="1"/>
</dbReference>
<dbReference type="SUPFAM" id="SSF56349">
    <property type="entry name" value="DNA breaking-rejoining enzymes"/>
    <property type="match status" value="1"/>
</dbReference>
<feature type="domain" description="Tyr recombinase" evidence="3">
    <location>
        <begin position="1"/>
        <end position="112"/>
    </location>
</feature>
<dbReference type="InterPro" id="IPR013762">
    <property type="entry name" value="Integrase-like_cat_sf"/>
</dbReference>
<dbReference type="GO" id="GO:0006310">
    <property type="term" value="P:DNA recombination"/>
    <property type="evidence" value="ECO:0007669"/>
    <property type="project" value="UniProtKB-KW"/>
</dbReference>
<dbReference type="AlphaFoldDB" id="A0A841EAI3"/>
<feature type="region of interest" description="Disordered" evidence="2">
    <location>
        <begin position="207"/>
        <end position="232"/>
    </location>
</feature>
<evidence type="ECO:0000313" key="5">
    <source>
        <dbReference type="Proteomes" id="UP000578077"/>
    </source>
</evidence>
<dbReference type="InterPro" id="IPR002104">
    <property type="entry name" value="Integrase_catalytic"/>
</dbReference>